<reference evidence="1 2" key="1">
    <citation type="submission" date="2014-03" db="EMBL/GenBank/DDBJ databases">
        <title>Bradyrhizobium valentinum sp. nov., isolated from effective nodules of Lupinus mariae-josephae, a lupine endemic of basic-lime soils in Eastern Spain.</title>
        <authorList>
            <person name="Duran D."/>
            <person name="Rey L."/>
            <person name="Navarro A."/>
            <person name="Busquets A."/>
            <person name="Imperial J."/>
            <person name="Ruiz-Argueso T."/>
        </authorList>
    </citation>
    <scope>NUCLEOTIDE SEQUENCE [LARGE SCALE GENOMIC DNA]</scope>
    <source>
        <strain evidence="1 2">LmjM3</strain>
    </source>
</reference>
<dbReference type="InterPro" id="IPR036291">
    <property type="entry name" value="NAD(P)-bd_dom_sf"/>
</dbReference>
<keyword evidence="2" id="KW-1185">Reference proteome</keyword>
<sequence length="82" mass="8527">MSGHRSATDVQAITIGLIRPLTHTRGRYHGTTRRRAGIEGKVALVTGAGRGLGRAFAEWLASLSADVARVVAPPIAACLGAH</sequence>
<accession>A0A0R3LKG1</accession>
<dbReference type="Gene3D" id="3.40.50.720">
    <property type="entry name" value="NAD(P)-binding Rossmann-like Domain"/>
    <property type="match status" value="1"/>
</dbReference>
<evidence type="ECO:0000313" key="2">
    <source>
        <dbReference type="Proteomes" id="UP000051913"/>
    </source>
</evidence>
<dbReference type="EMBL" id="LLXX01000172">
    <property type="protein sequence ID" value="KRQ99432.1"/>
    <property type="molecule type" value="Genomic_DNA"/>
</dbReference>
<protein>
    <recommendedName>
        <fullName evidence="3">Short-chain dehydrogenase</fullName>
    </recommendedName>
</protein>
<dbReference type="SUPFAM" id="SSF51735">
    <property type="entry name" value="NAD(P)-binding Rossmann-fold domains"/>
    <property type="match status" value="1"/>
</dbReference>
<evidence type="ECO:0008006" key="3">
    <source>
        <dbReference type="Google" id="ProtNLM"/>
    </source>
</evidence>
<name>A0A0R3LKG1_9BRAD</name>
<dbReference type="AlphaFoldDB" id="A0A0R3LKG1"/>
<organism evidence="1 2">
    <name type="scientific">Bradyrhizobium valentinum</name>
    <dbReference type="NCBI Taxonomy" id="1518501"/>
    <lineage>
        <taxon>Bacteria</taxon>
        <taxon>Pseudomonadati</taxon>
        <taxon>Pseudomonadota</taxon>
        <taxon>Alphaproteobacteria</taxon>
        <taxon>Hyphomicrobiales</taxon>
        <taxon>Nitrobacteraceae</taxon>
        <taxon>Bradyrhizobium</taxon>
    </lineage>
</organism>
<comment type="caution">
    <text evidence="1">The sequence shown here is derived from an EMBL/GenBank/DDBJ whole genome shotgun (WGS) entry which is preliminary data.</text>
</comment>
<gene>
    <name evidence="1" type="ORF">CP49_20675</name>
</gene>
<dbReference type="STRING" id="1518501.CQ10_14995"/>
<dbReference type="Proteomes" id="UP000051913">
    <property type="component" value="Unassembled WGS sequence"/>
</dbReference>
<dbReference type="RefSeq" id="WP_057853810.1">
    <property type="nucleotide sequence ID" value="NZ_LLXX01000172.1"/>
</dbReference>
<proteinExistence type="predicted"/>
<evidence type="ECO:0000313" key="1">
    <source>
        <dbReference type="EMBL" id="KRQ99432.1"/>
    </source>
</evidence>